<accession>A0ABY7HQ71</accession>
<protein>
    <submittedName>
        <fullName evidence="1">Uncharacterized protein</fullName>
    </submittedName>
</protein>
<proteinExistence type="predicted"/>
<dbReference type="RefSeq" id="WP_269127971.1">
    <property type="nucleotide sequence ID" value="NZ_CP114058.1"/>
</dbReference>
<reference evidence="1" key="1">
    <citation type="submission" date="2022-12" db="EMBL/GenBank/DDBJ databases">
        <title>Complete genome sequence of an Australian strain of Rouxiella badensis DAR84756 and resolution of the R. badensis DSM100043 and R. chamberiensis DSM28324 genomes.</title>
        <authorList>
            <person name="Paul S."/>
            <person name="Anderson P.J."/>
            <person name="Maynard G."/>
            <person name="Dyall-Smith M."/>
            <person name="Kudinha T."/>
        </authorList>
    </citation>
    <scope>NUCLEOTIDE SEQUENCE</scope>
    <source>
        <strain evidence="1">DSM 28324</strain>
    </source>
</reference>
<keyword evidence="2" id="KW-1185">Reference proteome</keyword>
<sequence>MEKEFAVDTSCLGACLSASGFLPIRKSSISQRVAEFSTSSSRLQSLKPGDEIRYRLRQYLICADPMAQNFSVPDTTTIQGRLSFPSSRTQVRCSKAKSMGCDDAGNGHS</sequence>
<evidence type="ECO:0000313" key="1">
    <source>
        <dbReference type="EMBL" id="WAT01001.1"/>
    </source>
</evidence>
<organism evidence="1 2">
    <name type="scientific">Rouxiella chamberiensis</name>
    <dbReference type="NCBI Taxonomy" id="1513468"/>
    <lineage>
        <taxon>Bacteria</taxon>
        <taxon>Pseudomonadati</taxon>
        <taxon>Pseudomonadota</taxon>
        <taxon>Gammaproteobacteria</taxon>
        <taxon>Enterobacterales</taxon>
        <taxon>Yersiniaceae</taxon>
        <taxon>Rouxiella</taxon>
    </lineage>
</organism>
<gene>
    <name evidence="1" type="ORF">O1V66_19875</name>
</gene>
<name>A0ABY7HQ71_9GAMM</name>
<dbReference type="EMBL" id="CP114058">
    <property type="protein sequence ID" value="WAT01001.1"/>
    <property type="molecule type" value="Genomic_DNA"/>
</dbReference>
<evidence type="ECO:0000313" key="2">
    <source>
        <dbReference type="Proteomes" id="UP001164712"/>
    </source>
</evidence>
<dbReference type="Proteomes" id="UP001164712">
    <property type="component" value="Chromosome"/>
</dbReference>